<organism evidence="6 7">
    <name type="scientific">Tenacibaculum adriaticum</name>
    <dbReference type="NCBI Taxonomy" id="413713"/>
    <lineage>
        <taxon>Bacteria</taxon>
        <taxon>Pseudomonadati</taxon>
        <taxon>Bacteroidota</taxon>
        <taxon>Flavobacteriia</taxon>
        <taxon>Flavobacteriales</taxon>
        <taxon>Flavobacteriaceae</taxon>
        <taxon>Tenacibaculum</taxon>
    </lineage>
</organism>
<evidence type="ECO:0000313" key="7">
    <source>
        <dbReference type="Proteomes" id="UP000323136"/>
    </source>
</evidence>
<evidence type="ECO:0000259" key="5">
    <source>
        <dbReference type="PROSITE" id="PS51352"/>
    </source>
</evidence>
<dbReference type="Pfam" id="PF08534">
    <property type="entry name" value="Redoxin"/>
    <property type="match status" value="1"/>
</dbReference>
<dbReference type="PANTHER" id="PTHR42852">
    <property type="entry name" value="THIOL:DISULFIDE INTERCHANGE PROTEIN DSBE"/>
    <property type="match status" value="1"/>
</dbReference>
<name>A0A5S5DY58_9FLAO</name>
<keyword evidence="6" id="KW-0413">Isomerase</keyword>
<dbReference type="GO" id="GO:0030313">
    <property type="term" value="C:cell envelope"/>
    <property type="evidence" value="ECO:0007669"/>
    <property type="project" value="UniProtKB-SubCell"/>
</dbReference>
<evidence type="ECO:0000256" key="2">
    <source>
        <dbReference type="ARBA" id="ARBA00022748"/>
    </source>
</evidence>
<dbReference type="InterPro" id="IPR013740">
    <property type="entry name" value="Redoxin"/>
</dbReference>
<dbReference type="Proteomes" id="UP000323136">
    <property type="component" value="Unassembled WGS sequence"/>
</dbReference>
<dbReference type="InterPro" id="IPR036249">
    <property type="entry name" value="Thioredoxin-like_sf"/>
</dbReference>
<gene>
    <name evidence="6" type="ORF">C7447_101809</name>
</gene>
<dbReference type="GO" id="GO:0016853">
    <property type="term" value="F:isomerase activity"/>
    <property type="evidence" value="ECO:0007669"/>
    <property type="project" value="UniProtKB-KW"/>
</dbReference>
<reference evidence="6 7" key="1">
    <citation type="submission" date="2019-07" db="EMBL/GenBank/DDBJ databases">
        <title>Genomic Encyclopedia of Type Strains, Phase IV (KMG-IV): sequencing the most valuable type-strain genomes for metagenomic binning, comparative biology and taxonomic classification.</title>
        <authorList>
            <person name="Goeker M."/>
        </authorList>
    </citation>
    <scope>NUCLEOTIDE SEQUENCE [LARGE SCALE GENOMIC DNA]</scope>
    <source>
        <strain evidence="6 7">DSM 18961</strain>
    </source>
</reference>
<keyword evidence="7" id="KW-1185">Reference proteome</keyword>
<dbReference type="EMBL" id="VNIA01000001">
    <property type="protein sequence ID" value="TYQ00199.1"/>
    <property type="molecule type" value="Genomic_DNA"/>
</dbReference>
<accession>A0A5S5DY58</accession>
<keyword evidence="2" id="KW-0201">Cytochrome c-type biogenesis</keyword>
<evidence type="ECO:0000256" key="3">
    <source>
        <dbReference type="ARBA" id="ARBA00023157"/>
    </source>
</evidence>
<dbReference type="CDD" id="cd02966">
    <property type="entry name" value="TlpA_like_family"/>
    <property type="match status" value="1"/>
</dbReference>
<sequence length="487" mass="56773">MKKILIALTAMIFLNSCKQETKEIDNSLIVAGQIENYTDGKFYLIGDEQLVVDLDEEGKFQFNTEISNPKYFIMGSNDMNQSLFCMPGDSIYVSYNTKNEDKIKATKFSGDRSEENHYLTIKGSEFNRLDALNINMPKLLAMPNTKVDSIFKSREKKFSKLLDENTTKNAHPDFLHYERFWNENNMLIENLINKNVRTRISANPSLLTSYDPTGTLKDVKIDTIFPKGYSDVVSKFNINDSKLLTLNENEYMTWLELIMSNKYPELNVNAWGTEDNKKPHWYKIIDEYKKLIPDTLVYDAFLYRLHKQKMLYSEHKLVKETAHLIQNKERREEVLETINRVLTLNSTPFPEFNATYTDGKPFGKKDLLGKYTYIDFWATWCGPCKMEIPYLQKLEEEYRGKNINFVSISTDRNRDVEIWKNMVKDMKLTGTQVMMDEKSYQEVAKLLVIESIPRFVLLDPNGVVINNNADRPSSETVRSMLNQLENL</sequence>
<feature type="domain" description="Thioredoxin" evidence="5">
    <location>
        <begin position="343"/>
        <end position="486"/>
    </location>
</feature>
<dbReference type="Gene3D" id="3.40.30.10">
    <property type="entry name" value="Glutaredoxin"/>
    <property type="match status" value="1"/>
</dbReference>
<dbReference type="InterPro" id="IPR050553">
    <property type="entry name" value="Thioredoxin_ResA/DsbE_sf"/>
</dbReference>
<dbReference type="AlphaFoldDB" id="A0A5S5DY58"/>
<keyword evidence="4" id="KW-0676">Redox-active center</keyword>
<dbReference type="OrthoDB" id="743079at2"/>
<evidence type="ECO:0000256" key="1">
    <source>
        <dbReference type="ARBA" id="ARBA00004196"/>
    </source>
</evidence>
<dbReference type="GO" id="GO:0017004">
    <property type="term" value="P:cytochrome complex assembly"/>
    <property type="evidence" value="ECO:0007669"/>
    <property type="project" value="UniProtKB-KW"/>
</dbReference>
<dbReference type="SUPFAM" id="SSF52833">
    <property type="entry name" value="Thioredoxin-like"/>
    <property type="match status" value="1"/>
</dbReference>
<dbReference type="InterPro" id="IPR013766">
    <property type="entry name" value="Thioredoxin_domain"/>
</dbReference>
<evidence type="ECO:0000256" key="4">
    <source>
        <dbReference type="ARBA" id="ARBA00023284"/>
    </source>
</evidence>
<keyword evidence="3" id="KW-1015">Disulfide bond</keyword>
<protein>
    <submittedName>
        <fullName evidence="6">Thiol-disulfide isomerase/thioredoxin</fullName>
    </submittedName>
</protein>
<dbReference type="PANTHER" id="PTHR42852:SF6">
    <property type="entry name" value="THIOL:DISULFIDE INTERCHANGE PROTEIN DSBE"/>
    <property type="match status" value="1"/>
</dbReference>
<proteinExistence type="predicted"/>
<comment type="caution">
    <text evidence="6">The sequence shown here is derived from an EMBL/GenBank/DDBJ whole genome shotgun (WGS) entry which is preliminary data.</text>
</comment>
<dbReference type="RefSeq" id="WP_148868960.1">
    <property type="nucleotide sequence ID" value="NZ_VNIA01000001.1"/>
</dbReference>
<evidence type="ECO:0000313" key="6">
    <source>
        <dbReference type="EMBL" id="TYQ00199.1"/>
    </source>
</evidence>
<dbReference type="PROSITE" id="PS51352">
    <property type="entry name" value="THIOREDOXIN_2"/>
    <property type="match status" value="1"/>
</dbReference>
<comment type="subcellular location">
    <subcellularLocation>
        <location evidence="1">Cell envelope</location>
    </subcellularLocation>
</comment>